<evidence type="ECO:0000313" key="2">
    <source>
        <dbReference type="EMBL" id="QNG51925.1"/>
    </source>
</evidence>
<feature type="transmembrane region" description="Helical" evidence="1">
    <location>
        <begin position="166"/>
        <end position="184"/>
    </location>
</feature>
<keyword evidence="3" id="KW-1185">Reference proteome</keyword>
<dbReference type="RefSeq" id="WP_185718677.1">
    <property type="nucleotide sequence ID" value="NZ_BAAAWI010000001.1"/>
</dbReference>
<dbReference type="Proteomes" id="UP000515728">
    <property type="component" value="Chromosome"/>
</dbReference>
<dbReference type="EMBL" id="CP060131">
    <property type="protein sequence ID" value="QNG51925.1"/>
    <property type="molecule type" value="Genomic_DNA"/>
</dbReference>
<feature type="transmembrane region" description="Helical" evidence="1">
    <location>
        <begin position="23"/>
        <end position="44"/>
    </location>
</feature>
<feature type="transmembrane region" description="Helical" evidence="1">
    <location>
        <begin position="190"/>
        <end position="209"/>
    </location>
</feature>
<protein>
    <recommendedName>
        <fullName evidence="4">DUF4386 family protein</fullName>
    </recommendedName>
</protein>
<evidence type="ECO:0000256" key="1">
    <source>
        <dbReference type="SAM" id="Phobius"/>
    </source>
</evidence>
<evidence type="ECO:0008006" key="4">
    <source>
        <dbReference type="Google" id="ProtNLM"/>
    </source>
</evidence>
<keyword evidence="1" id="KW-0812">Transmembrane</keyword>
<reference evidence="2 3" key="1">
    <citation type="submission" date="2020-08" db="EMBL/GenBank/DDBJ databases">
        <authorList>
            <person name="Mo P."/>
        </authorList>
    </citation>
    <scope>NUCLEOTIDE SEQUENCE [LARGE SCALE GENOMIC DNA]</scope>
    <source>
        <strain evidence="2 3">CGMCC 4.1532</strain>
    </source>
</reference>
<organism evidence="2 3">
    <name type="scientific">Pseudonocardia petroleophila</name>
    <dbReference type="NCBI Taxonomy" id="37331"/>
    <lineage>
        <taxon>Bacteria</taxon>
        <taxon>Bacillati</taxon>
        <taxon>Actinomycetota</taxon>
        <taxon>Actinomycetes</taxon>
        <taxon>Pseudonocardiales</taxon>
        <taxon>Pseudonocardiaceae</taxon>
        <taxon>Pseudonocardia</taxon>
    </lineage>
</organism>
<name>A0A7G7MGL4_9PSEU</name>
<feature type="transmembrane region" description="Helical" evidence="1">
    <location>
        <begin position="64"/>
        <end position="83"/>
    </location>
</feature>
<proteinExistence type="predicted"/>
<feature type="transmembrane region" description="Helical" evidence="1">
    <location>
        <begin position="95"/>
        <end position="119"/>
    </location>
</feature>
<accession>A0A7G7MGL4</accession>
<feature type="transmembrane region" description="Helical" evidence="1">
    <location>
        <begin position="134"/>
        <end position="154"/>
    </location>
</feature>
<keyword evidence="1" id="KW-1133">Transmembrane helix</keyword>
<gene>
    <name evidence="2" type="ORF">H6H00_28180</name>
</gene>
<sequence length="213" mass="21961">MTMTHVGTGTFPAISVPVWVSRAGAACMAAGLLGAVSGILLAVYPGQVSEEMFSYPLTAGGFTVIQVWFFVQHLGLLAGIVALGRAQIMAPGRNARWGTGLAAAGMALLAVTELIAITARDSTYPGNGTGLLDVLYGVSTIAVGVGLGLAGIAVRRGGRWTGWRGLVVLVAGIFVFVPMLPALMGPFVLARLAITAWMLLFAGLGYALWKAEA</sequence>
<dbReference type="AlphaFoldDB" id="A0A7G7MGL4"/>
<keyword evidence="1" id="KW-0472">Membrane</keyword>
<evidence type="ECO:0000313" key="3">
    <source>
        <dbReference type="Proteomes" id="UP000515728"/>
    </source>
</evidence>
<dbReference type="KEGG" id="ppel:H6H00_28180"/>